<proteinExistence type="predicted"/>
<evidence type="ECO:0000256" key="2">
    <source>
        <dbReference type="ARBA" id="ARBA00022670"/>
    </source>
</evidence>
<dbReference type="GO" id="GO:0051603">
    <property type="term" value="P:proteolysis involved in protein catabolic process"/>
    <property type="evidence" value="ECO:0007669"/>
    <property type="project" value="TreeGrafter"/>
</dbReference>
<evidence type="ECO:0000256" key="1">
    <source>
        <dbReference type="ARBA" id="ARBA00001947"/>
    </source>
</evidence>
<keyword evidence="3" id="KW-0479">Metal-binding</keyword>
<accession>A0A381XB43</accession>
<keyword evidence="4" id="KW-0378">Hydrolase</keyword>
<dbReference type="GO" id="GO:0016020">
    <property type="term" value="C:membrane"/>
    <property type="evidence" value="ECO:0007669"/>
    <property type="project" value="TreeGrafter"/>
</dbReference>
<dbReference type="PANTHER" id="PTHR22726:SF1">
    <property type="entry name" value="METALLOENDOPEPTIDASE OMA1, MITOCHONDRIAL"/>
    <property type="match status" value="1"/>
</dbReference>
<comment type="cofactor">
    <cofactor evidence="1">
        <name>Zn(2+)</name>
        <dbReference type="ChEBI" id="CHEBI:29105"/>
    </cofactor>
</comment>
<evidence type="ECO:0000313" key="8">
    <source>
        <dbReference type="EMBL" id="SVA61985.1"/>
    </source>
</evidence>
<dbReference type="GO" id="GO:0004222">
    <property type="term" value="F:metalloendopeptidase activity"/>
    <property type="evidence" value="ECO:0007669"/>
    <property type="project" value="InterPro"/>
</dbReference>
<gene>
    <name evidence="8" type="ORF">METZ01_LOCUS114839</name>
</gene>
<evidence type="ECO:0000256" key="3">
    <source>
        <dbReference type="ARBA" id="ARBA00022723"/>
    </source>
</evidence>
<evidence type="ECO:0000256" key="4">
    <source>
        <dbReference type="ARBA" id="ARBA00022801"/>
    </source>
</evidence>
<dbReference type="Pfam" id="PF01435">
    <property type="entry name" value="Peptidase_M48"/>
    <property type="match status" value="1"/>
</dbReference>
<protein>
    <recommendedName>
        <fullName evidence="7">Peptidase M48 domain-containing protein</fullName>
    </recommendedName>
</protein>
<keyword evidence="5" id="KW-0862">Zinc</keyword>
<evidence type="ECO:0000259" key="7">
    <source>
        <dbReference type="Pfam" id="PF01435"/>
    </source>
</evidence>
<dbReference type="EMBL" id="UINC01014550">
    <property type="protein sequence ID" value="SVA61985.1"/>
    <property type="molecule type" value="Genomic_DNA"/>
</dbReference>
<dbReference type="CDD" id="cd07331">
    <property type="entry name" value="M48C_Oma1_like"/>
    <property type="match status" value="1"/>
</dbReference>
<feature type="domain" description="Peptidase M48" evidence="7">
    <location>
        <begin position="100"/>
        <end position="264"/>
    </location>
</feature>
<evidence type="ECO:0000256" key="6">
    <source>
        <dbReference type="ARBA" id="ARBA00023049"/>
    </source>
</evidence>
<dbReference type="PANTHER" id="PTHR22726">
    <property type="entry name" value="METALLOENDOPEPTIDASE OMA1"/>
    <property type="match status" value="1"/>
</dbReference>
<sequence length="277" mass="31297">MTHFSNLSRRKFVWGMTCTCGTLLLPSCADVAMSDRKQFNILSDDFLYSKTFPAYENFKSQTKLITGTSEYDNIVKIGYDIRDAINVYYANQGGEDPTENFQWEFALVDDDQTKNAWCMPGGKIAFYSGILPIAKNDDGIASIMGHEIAHAVARHSAERASRSILMDAGTYALQRFVLGASLTGYSRDLYNQLRQLGLELPFSRSQESEADYLGLIFMSLAGYNIEESYKVWERMKEDIGGKGPAEFWSTHPSPDNRINKLKEWIPTVKLQYPPISV</sequence>
<dbReference type="AlphaFoldDB" id="A0A381XB43"/>
<dbReference type="InterPro" id="IPR051156">
    <property type="entry name" value="Mito/Outer_Membr_Metalloprot"/>
</dbReference>
<dbReference type="GO" id="GO:0046872">
    <property type="term" value="F:metal ion binding"/>
    <property type="evidence" value="ECO:0007669"/>
    <property type="project" value="UniProtKB-KW"/>
</dbReference>
<evidence type="ECO:0000256" key="5">
    <source>
        <dbReference type="ARBA" id="ARBA00022833"/>
    </source>
</evidence>
<organism evidence="8">
    <name type="scientific">marine metagenome</name>
    <dbReference type="NCBI Taxonomy" id="408172"/>
    <lineage>
        <taxon>unclassified sequences</taxon>
        <taxon>metagenomes</taxon>
        <taxon>ecological metagenomes</taxon>
    </lineage>
</organism>
<dbReference type="InterPro" id="IPR001915">
    <property type="entry name" value="Peptidase_M48"/>
</dbReference>
<dbReference type="Gene3D" id="3.30.2010.10">
    <property type="entry name" value="Metalloproteases ('zincins'), catalytic domain"/>
    <property type="match status" value="1"/>
</dbReference>
<name>A0A381XB43_9ZZZZ</name>
<keyword evidence="2" id="KW-0645">Protease</keyword>
<keyword evidence="6" id="KW-0482">Metalloprotease</keyword>
<reference evidence="8" key="1">
    <citation type="submission" date="2018-05" db="EMBL/GenBank/DDBJ databases">
        <authorList>
            <person name="Lanie J.A."/>
            <person name="Ng W.-L."/>
            <person name="Kazmierczak K.M."/>
            <person name="Andrzejewski T.M."/>
            <person name="Davidsen T.M."/>
            <person name="Wayne K.J."/>
            <person name="Tettelin H."/>
            <person name="Glass J.I."/>
            <person name="Rusch D."/>
            <person name="Podicherti R."/>
            <person name="Tsui H.-C.T."/>
            <person name="Winkler M.E."/>
        </authorList>
    </citation>
    <scope>NUCLEOTIDE SEQUENCE</scope>
</reference>